<feature type="region of interest" description="Disordered" evidence="1">
    <location>
        <begin position="695"/>
        <end position="729"/>
    </location>
</feature>
<proteinExistence type="predicted"/>
<feature type="region of interest" description="Disordered" evidence="1">
    <location>
        <begin position="236"/>
        <end position="261"/>
    </location>
</feature>
<evidence type="ECO:0000313" key="3">
    <source>
        <dbReference type="Proteomes" id="UP001244011"/>
    </source>
</evidence>
<comment type="caution">
    <text evidence="2">The sequence shown here is derived from an EMBL/GenBank/DDBJ whole genome shotgun (WGS) entry which is preliminary data.</text>
</comment>
<sequence>MYSPTLGGLLMRHTESSDVLSTSILKSTRVPIHSFHVFCPASYLLDLLYGLGIGRLLFSSSFRLRHDATGNVITTKPLKLYLSRVYYVISILLLSHPSLSCLPGVMPIMLSRSNFSIRRLISHRRPRNTGEDEASFLLEQDERGTPKAAAQQHKVWSWMTPKQPPTKLPEPIIVVRSTKDIHRINHLPPLPDTPFSSKSSLCSCEYHIAGQAWPRQLGSSPALCPVTSKVDLGRRSTSPASILRDDGRLSHQLSQTTEEENITPPMTAESMVDHSEALSPLPGVGSGLGPRAQKLKGIETQEKEVGQCSDNVQRLIRETDEAFGSVGNAIAQAKLDPEPFRIIGKPSLDHPIRSPVFQQSSPRNPRRAAALTLKSPTRTGSISKPKREGPQKSRRRPRPAIRQIPKWTNNAKELFNIRLFGRIEADEMLPLTRLEEIRLSRSSLLHPKRSTETLRTIETDGSETPIEPFHLQDLPSRIGAAGVSLSVPSPIEEVRTPRSSGIHFEGAGTDCPSKARDNKENKGTTSSAQTEMISNKDTIACRDISFPAPPARNPLRLARGQHPPLPAIPEVMVTSPENALLSPSSDPAASKNEVFMFLPCNPYTLTVPTFRHGPIRLAKADLAIAYSSSNLAVAALDETLDWTAFQMAILGGAGDFFGEATDYSRRSDGDVGEVDDLCDWFESFGFENHGLLIGERVTPSSTPGGAKRRSRNSRASAASAKRTDTGEGLPIPVEHEHPHGFWNQGQFDASRFYNARGFGIRRWAMEGHPKRYEKSLNLNAGGGQGRRASVLSLPQSPMMDLVVGKDSDGKEFIVPMGYNLGHDLGDFLRWEAEHVCAPGFYGPGETNNDI</sequence>
<dbReference type="AlphaFoldDB" id="A0AAJ0BWR9"/>
<gene>
    <name evidence="2" type="ORF">QBC33DRAFT_546170</name>
</gene>
<accession>A0AAJ0BWR9</accession>
<feature type="region of interest" description="Disordered" evidence="1">
    <location>
        <begin position="493"/>
        <end position="528"/>
    </location>
</feature>
<dbReference type="Proteomes" id="UP001244011">
    <property type="component" value="Unassembled WGS sequence"/>
</dbReference>
<reference evidence="2" key="1">
    <citation type="submission" date="2023-06" db="EMBL/GenBank/DDBJ databases">
        <title>Genome-scale phylogeny and comparative genomics of the fungal order Sordariales.</title>
        <authorList>
            <consortium name="Lawrence Berkeley National Laboratory"/>
            <person name="Hensen N."/>
            <person name="Bonometti L."/>
            <person name="Westerberg I."/>
            <person name="Brannstrom I.O."/>
            <person name="Guillou S."/>
            <person name="Cros-Aarteil S."/>
            <person name="Calhoun S."/>
            <person name="Haridas S."/>
            <person name="Kuo A."/>
            <person name="Mondo S."/>
            <person name="Pangilinan J."/>
            <person name="Riley R."/>
            <person name="Labutti K."/>
            <person name="Andreopoulos B."/>
            <person name="Lipzen A."/>
            <person name="Chen C."/>
            <person name="Yanf M."/>
            <person name="Daum C."/>
            <person name="Ng V."/>
            <person name="Clum A."/>
            <person name="Steindorff A."/>
            <person name="Ohm R."/>
            <person name="Martin F."/>
            <person name="Silar P."/>
            <person name="Natvig D."/>
            <person name="Lalanne C."/>
            <person name="Gautier V."/>
            <person name="Ament-Velasquez S.L."/>
            <person name="Kruys A."/>
            <person name="Hutchinson M.I."/>
            <person name="Powell A.J."/>
            <person name="Barry K."/>
            <person name="Miller A.N."/>
            <person name="Grigoriev I.V."/>
            <person name="Debuchy R."/>
            <person name="Gladieux P."/>
            <person name="Thoren M.H."/>
            <person name="Johannesson H."/>
        </authorList>
    </citation>
    <scope>NUCLEOTIDE SEQUENCE</scope>
    <source>
        <strain evidence="2">8032-3</strain>
    </source>
</reference>
<evidence type="ECO:0000256" key="1">
    <source>
        <dbReference type="SAM" id="MobiDB-lite"/>
    </source>
</evidence>
<dbReference type="EMBL" id="MU839018">
    <property type="protein sequence ID" value="KAK1764838.1"/>
    <property type="molecule type" value="Genomic_DNA"/>
</dbReference>
<protein>
    <submittedName>
        <fullName evidence="2">Uncharacterized protein</fullName>
    </submittedName>
</protein>
<dbReference type="GeneID" id="85311821"/>
<feature type="compositionally biased region" description="Basic and acidic residues" evidence="1">
    <location>
        <begin position="513"/>
        <end position="522"/>
    </location>
</feature>
<organism evidence="2 3">
    <name type="scientific">Phialemonium atrogriseum</name>
    <dbReference type="NCBI Taxonomy" id="1093897"/>
    <lineage>
        <taxon>Eukaryota</taxon>
        <taxon>Fungi</taxon>
        <taxon>Dikarya</taxon>
        <taxon>Ascomycota</taxon>
        <taxon>Pezizomycotina</taxon>
        <taxon>Sordariomycetes</taxon>
        <taxon>Sordariomycetidae</taxon>
        <taxon>Cephalothecales</taxon>
        <taxon>Cephalothecaceae</taxon>
        <taxon>Phialemonium</taxon>
    </lineage>
</organism>
<name>A0AAJ0BWR9_9PEZI</name>
<dbReference type="RefSeq" id="XP_060281051.1">
    <property type="nucleotide sequence ID" value="XM_060428634.1"/>
</dbReference>
<feature type="region of interest" description="Disordered" evidence="1">
    <location>
        <begin position="346"/>
        <end position="402"/>
    </location>
</feature>
<keyword evidence="3" id="KW-1185">Reference proteome</keyword>
<evidence type="ECO:0000313" key="2">
    <source>
        <dbReference type="EMBL" id="KAK1764838.1"/>
    </source>
</evidence>